<evidence type="ECO:0000256" key="12">
    <source>
        <dbReference type="ARBA" id="ARBA00023180"/>
    </source>
</evidence>
<dbReference type="Pfam" id="PF17081">
    <property type="entry name" value="SOP4"/>
    <property type="match status" value="1"/>
</dbReference>
<evidence type="ECO:0000256" key="7">
    <source>
        <dbReference type="ARBA" id="ARBA00022729"/>
    </source>
</evidence>
<evidence type="ECO:0000256" key="9">
    <source>
        <dbReference type="ARBA" id="ARBA00022927"/>
    </source>
</evidence>
<keyword evidence="10" id="KW-1133">Transmembrane helix</keyword>
<comment type="subcellular location">
    <subcellularLocation>
        <location evidence="2">Endoplasmic reticulum membrane</location>
        <topology evidence="2">Single-pass type I membrane protein</topology>
    </subcellularLocation>
</comment>
<keyword evidence="15" id="KW-1185">Reference proteome</keyword>
<dbReference type="GO" id="GO:0005789">
    <property type="term" value="C:endoplasmic reticulum membrane"/>
    <property type="evidence" value="ECO:0007669"/>
    <property type="project" value="UniProtKB-SubCell"/>
</dbReference>
<feature type="chain" id="PRO_5020634025" description="Protein SOP4" evidence="13">
    <location>
        <begin position="20"/>
        <end position="231"/>
    </location>
</feature>
<evidence type="ECO:0000256" key="2">
    <source>
        <dbReference type="ARBA" id="ARBA00004115"/>
    </source>
</evidence>
<dbReference type="OrthoDB" id="27095at2759"/>
<evidence type="ECO:0000313" key="14">
    <source>
        <dbReference type="EMBL" id="GCE99546.1"/>
    </source>
</evidence>
<evidence type="ECO:0000256" key="4">
    <source>
        <dbReference type="ARBA" id="ARBA00020106"/>
    </source>
</evidence>
<keyword evidence="9" id="KW-0653">Protein transport</keyword>
<dbReference type="Proteomes" id="UP000301737">
    <property type="component" value="Unassembled WGS sequence"/>
</dbReference>
<evidence type="ECO:0000256" key="1">
    <source>
        <dbReference type="ARBA" id="ARBA00002205"/>
    </source>
</evidence>
<accession>A0A4C2E8F9</accession>
<dbReference type="InterPro" id="IPR031395">
    <property type="entry name" value="Sop4"/>
</dbReference>
<evidence type="ECO:0000256" key="5">
    <source>
        <dbReference type="ARBA" id="ARBA00022448"/>
    </source>
</evidence>
<evidence type="ECO:0000313" key="15">
    <source>
        <dbReference type="Proteomes" id="UP000301737"/>
    </source>
</evidence>
<evidence type="ECO:0000256" key="13">
    <source>
        <dbReference type="SAM" id="SignalP"/>
    </source>
</evidence>
<gene>
    <name evidence="14" type="primary">SOP4</name>
    <name evidence="14" type="ORF">ZYGM_001613</name>
</gene>
<keyword evidence="12" id="KW-0325">Glycoprotein</keyword>
<keyword evidence="8" id="KW-0256">Endoplasmic reticulum</keyword>
<proteinExistence type="inferred from homology"/>
<dbReference type="GO" id="GO:0015031">
    <property type="term" value="P:protein transport"/>
    <property type="evidence" value="ECO:0007669"/>
    <property type="project" value="UniProtKB-KW"/>
</dbReference>
<evidence type="ECO:0000256" key="6">
    <source>
        <dbReference type="ARBA" id="ARBA00022692"/>
    </source>
</evidence>
<comment type="function">
    <text evidence="1">Involved in the export of PMA1, possibly through the monitoring or assisting of PMA1 folding and acquisition of competence to enter vesicles.</text>
</comment>
<comment type="similarity">
    <text evidence="3">Belongs to the SOP4 family.</text>
</comment>
<evidence type="ECO:0000256" key="11">
    <source>
        <dbReference type="ARBA" id="ARBA00023136"/>
    </source>
</evidence>
<comment type="caution">
    <text evidence="14">The sequence shown here is derived from an EMBL/GenBank/DDBJ whole genome shotgun (WGS) entry which is preliminary data.</text>
</comment>
<feature type="signal peptide" evidence="13">
    <location>
        <begin position="1"/>
        <end position="19"/>
    </location>
</feature>
<evidence type="ECO:0000256" key="10">
    <source>
        <dbReference type="ARBA" id="ARBA00022989"/>
    </source>
</evidence>
<evidence type="ECO:0000256" key="3">
    <source>
        <dbReference type="ARBA" id="ARBA00007486"/>
    </source>
</evidence>
<reference evidence="14 15" key="1">
    <citation type="submission" date="2019-01" db="EMBL/GenBank/DDBJ databases">
        <title>Draft Genome Sequencing of Zygosaccharomyces mellis Ca-7.</title>
        <authorList>
            <person name="Shiwa Y."/>
            <person name="Kanesaki Y."/>
            <person name="Ishige T."/>
            <person name="Mura K."/>
            <person name="Hori T."/>
            <person name="Tamura T."/>
        </authorList>
    </citation>
    <scope>NUCLEOTIDE SEQUENCE [LARGE SCALE GENOMIC DNA]</scope>
    <source>
        <strain evidence="14 15">Ca-7</strain>
    </source>
</reference>
<protein>
    <recommendedName>
        <fullName evidence="4">Protein SOP4</fullName>
    </recommendedName>
</protein>
<evidence type="ECO:0000256" key="8">
    <source>
        <dbReference type="ARBA" id="ARBA00022824"/>
    </source>
</evidence>
<keyword evidence="7 13" id="KW-0732">Signal</keyword>
<keyword evidence="11" id="KW-0472">Membrane</keyword>
<dbReference type="EMBL" id="BIMX01000011">
    <property type="protein sequence ID" value="GCE99546.1"/>
    <property type="molecule type" value="Genomic_DNA"/>
</dbReference>
<keyword evidence="6" id="KW-0812">Transmembrane</keyword>
<name>A0A4C2E8F9_9SACH</name>
<organism evidence="14 15">
    <name type="scientific">Zygosaccharomyces mellis</name>
    <dbReference type="NCBI Taxonomy" id="42258"/>
    <lineage>
        <taxon>Eukaryota</taxon>
        <taxon>Fungi</taxon>
        <taxon>Dikarya</taxon>
        <taxon>Ascomycota</taxon>
        <taxon>Saccharomycotina</taxon>
        <taxon>Saccharomycetes</taxon>
        <taxon>Saccharomycetales</taxon>
        <taxon>Saccharomycetaceae</taxon>
        <taxon>Zygosaccharomyces</taxon>
    </lineage>
</organism>
<sequence length="231" mass="26207">MQLVFLATLLCNVLSVVSAITVRGRLDVPTINITGVTWSKTSFRLYQVGSYSGLPYDAKSQLKNEHGDFEFQNLPVNSGLNATTYFVLYSSSIDFNLKPNRILVELINKGGNEESLEINAYKNVFGKEYFPSSDIAHPEELEPIETDPFIPITLIQIAPVRAYYEQRNTGMLQSGPLAMLLDARWKQAAWITLIILMVFPIIVEKLDPETAKAVNDEKLRKQREMYQIKQE</sequence>
<keyword evidence="5" id="KW-0813">Transport</keyword>
<dbReference type="AlphaFoldDB" id="A0A4C2E8F9"/>